<protein>
    <recommendedName>
        <fullName evidence="5">Lipoprotein</fullName>
    </recommendedName>
</protein>
<dbReference type="Proteomes" id="UP000501534">
    <property type="component" value="Chromosome"/>
</dbReference>
<feature type="chain" id="PRO_5026908795" description="Lipoprotein" evidence="2">
    <location>
        <begin position="23"/>
        <end position="286"/>
    </location>
</feature>
<dbReference type="InterPro" id="IPR016875">
    <property type="entry name" value="UCP028200"/>
</dbReference>
<dbReference type="EMBL" id="CP053069">
    <property type="protein sequence ID" value="QJR11836.1"/>
    <property type="molecule type" value="Genomic_DNA"/>
</dbReference>
<proteinExistence type="predicted"/>
<organism evidence="3 4">
    <name type="scientific">Usitatibacter rugosus</name>
    <dbReference type="NCBI Taxonomy" id="2732067"/>
    <lineage>
        <taxon>Bacteria</taxon>
        <taxon>Pseudomonadati</taxon>
        <taxon>Pseudomonadota</taxon>
        <taxon>Betaproteobacteria</taxon>
        <taxon>Nitrosomonadales</taxon>
        <taxon>Usitatibacteraceae</taxon>
        <taxon>Usitatibacter</taxon>
    </lineage>
</organism>
<feature type="coiled-coil region" evidence="1">
    <location>
        <begin position="142"/>
        <end position="179"/>
    </location>
</feature>
<evidence type="ECO:0008006" key="5">
    <source>
        <dbReference type="Google" id="ProtNLM"/>
    </source>
</evidence>
<keyword evidence="2" id="KW-0732">Signal</keyword>
<sequence>MTMKTRKILALAAVAATALALGACTVGRFAYNNASPVVTYMVDDYFDLSGNQEGWVRTRFERLQDWHRTHELPAYQADLRDAVARTERPLTLEDARWVNKTLRAYYKRMVDQALPDMADLLMQLEADQAQHFEQRFAKESAKIEKENKGDAAEREKKRAEKLIDQVETYTGRLDDHQRDLVRGRVHFMTDVSQMRLADRQRRQHIVAELVRSKPSKPEMVAGLRKVLIDTDSWRSPEYTKAIAKRDEEVAEMMVQLAATWSPDQREHVQKKLRGYLNDVSALIATR</sequence>
<keyword evidence="4" id="KW-1185">Reference proteome</keyword>
<evidence type="ECO:0000256" key="2">
    <source>
        <dbReference type="SAM" id="SignalP"/>
    </source>
</evidence>
<reference evidence="3 4" key="1">
    <citation type="submission" date="2020-04" db="EMBL/GenBank/DDBJ databases">
        <title>Usitatibacter rugosus gen. nov., sp. nov. and Usitatibacter palustris sp. nov., novel members of Usitatibacteraceae fam. nov. within the order Nitrosomonadales isolated from soil.</title>
        <authorList>
            <person name="Huber K.J."/>
            <person name="Neumann-Schaal M."/>
            <person name="Geppert A."/>
            <person name="Luckner M."/>
            <person name="Wanner G."/>
            <person name="Overmann J."/>
        </authorList>
    </citation>
    <scope>NUCLEOTIDE SEQUENCE [LARGE SCALE GENOMIC DNA]</scope>
    <source>
        <strain evidence="3 4">0125_3</strain>
    </source>
</reference>
<dbReference type="PROSITE" id="PS51257">
    <property type="entry name" value="PROKAR_LIPOPROTEIN"/>
    <property type="match status" value="1"/>
</dbReference>
<accession>A0A6M4GX46</accession>
<dbReference type="PIRSF" id="PIRSF028200">
    <property type="entry name" value="UCP028200"/>
    <property type="match status" value="1"/>
</dbReference>
<dbReference type="Pfam" id="PF19795">
    <property type="entry name" value="DUF6279"/>
    <property type="match status" value="1"/>
</dbReference>
<dbReference type="KEGG" id="uru:DSM104443_02919"/>
<dbReference type="AlphaFoldDB" id="A0A6M4GX46"/>
<evidence type="ECO:0000313" key="4">
    <source>
        <dbReference type="Proteomes" id="UP000501534"/>
    </source>
</evidence>
<name>A0A6M4GX46_9PROT</name>
<feature type="signal peptide" evidence="2">
    <location>
        <begin position="1"/>
        <end position="22"/>
    </location>
</feature>
<keyword evidence="1" id="KW-0175">Coiled coil</keyword>
<evidence type="ECO:0000256" key="1">
    <source>
        <dbReference type="SAM" id="Coils"/>
    </source>
</evidence>
<gene>
    <name evidence="3" type="ORF">DSM104443_02919</name>
</gene>
<evidence type="ECO:0000313" key="3">
    <source>
        <dbReference type="EMBL" id="QJR11836.1"/>
    </source>
</evidence>